<name>A0A2S0JZK9_LYSSH</name>
<gene>
    <name evidence="3" type="primary">sigO_2</name>
    <name evidence="2" type="ORF">LS41612_10000</name>
    <name evidence="3" type="ORF">NCTC10338_02736</name>
</gene>
<dbReference type="InterPro" id="IPR014284">
    <property type="entry name" value="RNA_pol_sigma-70_dom"/>
</dbReference>
<dbReference type="GO" id="GO:0006352">
    <property type="term" value="P:DNA-templated transcription initiation"/>
    <property type="evidence" value="ECO:0007669"/>
    <property type="project" value="InterPro"/>
</dbReference>
<dbReference type="InterPro" id="IPR036388">
    <property type="entry name" value="WH-like_DNA-bd_sf"/>
</dbReference>
<evidence type="ECO:0000313" key="5">
    <source>
        <dbReference type="Proteomes" id="UP000255295"/>
    </source>
</evidence>
<evidence type="ECO:0000259" key="1">
    <source>
        <dbReference type="Pfam" id="PF08281"/>
    </source>
</evidence>
<dbReference type="EMBL" id="CP019980">
    <property type="protein sequence ID" value="AVK96573.1"/>
    <property type="molecule type" value="Genomic_DNA"/>
</dbReference>
<dbReference type="CDD" id="cd06171">
    <property type="entry name" value="Sigma70_r4"/>
    <property type="match status" value="1"/>
</dbReference>
<dbReference type="AlphaFoldDB" id="A0A2S0JZK9"/>
<dbReference type="RefSeq" id="WP_024361005.1">
    <property type="nucleotide sequence ID" value="NZ_BJNS01000006.1"/>
</dbReference>
<evidence type="ECO:0000313" key="2">
    <source>
        <dbReference type="EMBL" id="AVK96573.1"/>
    </source>
</evidence>
<dbReference type="GeneID" id="48276535"/>
<dbReference type="InterPro" id="IPR013324">
    <property type="entry name" value="RNA_pol_sigma_r3/r4-like"/>
</dbReference>
<dbReference type="EMBL" id="UFSZ01000001">
    <property type="protein sequence ID" value="SUV17630.1"/>
    <property type="molecule type" value="Genomic_DNA"/>
</dbReference>
<feature type="domain" description="RNA polymerase sigma factor 70 region 4 type 2" evidence="1">
    <location>
        <begin position="130"/>
        <end position="182"/>
    </location>
</feature>
<evidence type="ECO:0000313" key="3">
    <source>
        <dbReference type="EMBL" id="SUV17630.1"/>
    </source>
</evidence>
<dbReference type="InterPro" id="IPR013249">
    <property type="entry name" value="RNA_pol_sigma70_r4_t2"/>
</dbReference>
<organism evidence="2 4">
    <name type="scientific">Lysinibacillus sphaericus</name>
    <name type="common">Bacillus sphaericus</name>
    <dbReference type="NCBI Taxonomy" id="1421"/>
    <lineage>
        <taxon>Bacteria</taxon>
        <taxon>Bacillati</taxon>
        <taxon>Bacillota</taxon>
        <taxon>Bacilli</taxon>
        <taxon>Bacillales</taxon>
        <taxon>Bacillaceae</taxon>
        <taxon>Lysinibacillus</taxon>
    </lineage>
</organism>
<dbReference type="NCBIfam" id="TIGR02937">
    <property type="entry name" value="sigma70-ECF"/>
    <property type="match status" value="1"/>
</dbReference>
<dbReference type="Proteomes" id="UP000238825">
    <property type="component" value="Chromosome"/>
</dbReference>
<evidence type="ECO:0000313" key="4">
    <source>
        <dbReference type="Proteomes" id="UP000238825"/>
    </source>
</evidence>
<dbReference type="GO" id="GO:0016987">
    <property type="term" value="F:sigma factor activity"/>
    <property type="evidence" value="ECO:0007669"/>
    <property type="project" value="InterPro"/>
</dbReference>
<protein>
    <submittedName>
        <fullName evidence="3">RNA polymerase sigma-B factor (Sigma-37) (General stress protein84) (GSP84)</fullName>
    </submittedName>
</protein>
<dbReference type="Pfam" id="PF08281">
    <property type="entry name" value="Sigma70_r4_2"/>
    <property type="match status" value="1"/>
</dbReference>
<dbReference type="Gene3D" id="1.10.10.10">
    <property type="entry name" value="Winged helix-like DNA-binding domain superfamily/Winged helix DNA-binding domain"/>
    <property type="match status" value="1"/>
</dbReference>
<reference evidence="3 5" key="2">
    <citation type="submission" date="2018-06" db="EMBL/GenBank/DDBJ databases">
        <authorList>
            <consortium name="Pathogen Informatics"/>
            <person name="Doyle S."/>
        </authorList>
    </citation>
    <scope>NUCLEOTIDE SEQUENCE [LARGE SCALE GENOMIC DNA]</scope>
    <source>
        <strain evidence="3 5">NCTC10338</strain>
    </source>
</reference>
<sequence>MDIKIFLTNFERKKMDPVIHFFLQDQKNRDLLSSFLAEPCPENKIRLDNAFKAHYKKAKVISYINKLIHFFSIDFDKKVNRYYSRNIFLSSFVKDENNVHELPSKQLELQNDLYDTVLNSQRLLQSISSEELFHAIKTLSSKQLLILDLKYSQNLSNKEIAQILNESPQTISYNLRTAIKKLKVKLLNNGCGKIAK</sequence>
<reference evidence="2 4" key="1">
    <citation type="submission" date="2017-03" db="EMBL/GenBank/DDBJ databases">
        <title>The whole genome sequencing and assembly of Lysinibacillus sphaericus DSM 28T strain.</title>
        <authorList>
            <person name="Lee Y.-J."/>
            <person name="Yi H."/>
            <person name="Bahn Y.-S."/>
            <person name="Kim J.F."/>
            <person name="Lee D.-W."/>
        </authorList>
    </citation>
    <scope>NUCLEOTIDE SEQUENCE [LARGE SCALE GENOMIC DNA]</scope>
    <source>
        <strain evidence="2 4">DSM 28</strain>
    </source>
</reference>
<dbReference type="Proteomes" id="UP000255295">
    <property type="component" value="Unassembled WGS sequence"/>
</dbReference>
<dbReference type="GO" id="GO:0003677">
    <property type="term" value="F:DNA binding"/>
    <property type="evidence" value="ECO:0007669"/>
    <property type="project" value="InterPro"/>
</dbReference>
<dbReference type="SUPFAM" id="SSF88659">
    <property type="entry name" value="Sigma3 and sigma4 domains of RNA polymerase sigma factors"/>
    <property type="match status" value="1"/>
</dbReference>
<proteinExistence type="predicted"/>
<accession>A0A2S0JZK9</accession>